<protein>
    <submittedName>
        <fullName evidence="2">Uncharacterized protein</fullName>
    </submittedName>
</protein>
<proteinExistence type="predicted"/>
<dbReference type="EMBL" id="BAVR01000015">
    <property type="protein sequence ID" value="GAE88244.1"/>
    <property type="molecule type" value="Genomic_DNA"/>
</dbReference>
<organism evidence="2 3">
    <name type="scientific">Acetivibrio straminisolvens JCM 21531</name>
    <dbReference type="NCBI Taxonomy" id="1294263"/>
    <lineage>
        <taxon>Bacteria</taxon>
        <taxon>Bacillati</taxon>
        <taxon>Bacillota</taxon>
        <taxon>Clostridia</taxon>
        <taxon>Eubacteriales</taxon>
        <taxon>Oscillospiraceae</taxon>
        <taxon>Acetivibrio</taxon>
    </lineage>
</organism>
<evidence type="ECO:0000256" key="1">
    <source>
        <dbReference type="SAM" id="Phobius"/>
    </source>
</evidence>
<dbReference type="AlphaFoldDB" id="W4V669"/>
<accession>W4V669</accession>
<evidence type="ECO:0000313" key="2">
    <source>
        <dbReference type="EMBL" id="GAE88244.1"/>
    </source>
</evidence>
<feature type="transmembrane region" description="Helical" evidence="1">
    <location>
        <begin position="43"/>
        <end position="65"/>
    </location>
</feature>
<sequence>MVKYLIKHEELVKEALAKNNCSDWESFRSYHKTQIEFLQHERLVHLLVTLFFGLFFLISVLAAAVSEKLEILLVALLLLILLIPYIAHYYKLENGVQRLYELYNKIDEKSSNNKTA</sequence>
<keyword evidence="3" id="KW-1185">Reference proteome</keyword>
<keyword evidence="1" id="KW-0812">Transmembrane</keyword>
<evidence type="ECO:0000313" key="3">
    <source>
        <dbReference type="Proteomes" id="UP000019109"/>
    </source>
</evidence>
<name>W4V669_9FIRM</name>
<comment type="caution">
    <text evidence="2">The sequence shown here is derived from an EMBL/GenBank/DDBJ whole genome shotgun (WGS) entry which is preliminary data.</text>
</comment>
<dbReference type="OrthoDB" id="1938125at2"/>
<keyword evidence="1" id="KW-0472">Membrane</keyword>
<gene>
    <name evidence="2" type="ORF">JCM21531_1676</name>
</gene>
<reference evidence="2" key="1">
    <citation type="journal article" date="2014" name="Genome Announc.">
        <title>Draft Genome Sequence of Clostridium straminisolvens Strain JCM 21531T, Isolated from a Cellulose-Degrading Bacterial Community.</title>
        <authorList>
            <person name="Yuki M."/>
            <person name="Oshima K."/>
            <person name="Suda W."/>
            <person name="Sakamoto M."/>
            <person name="Kitamura K."/>
            <person name="Iida T."/>
            <person name="Hattori M."/>
            <person name="Ohkuma M."/>
        </authorList>
    </citation>
    <scope>NUCLEOTIDE SEQUENCE [LARGE SCALE GENOMIC DNA]</scope>
    <source>
        <strain evidence="2">JCM 21531</strain>
    </source>
</reference>
<dbReference type="Proteomes" id="UP000019109">
    <property type="component" value="Unassembled WGS sequence"/>
</dbReference>
<keyword evidence="1" id="KW-1133">Transmembrane helix</keyword>
<dbReference type="RefSeq" id="WP_038288244.1">
    <property type="nucleotide sequence ID" value="NZ_BAVR01000015.1"/>
</dbReference>
<feature type="transmembrane region" description="Helical" evidence="1">
    <location>
        <begin position="71"/>
        <end position="90"/>
    </location>
</feature>